<name>A0AAN8QW78_9TELE</name>
<sequence length="82" mass="9430">MLQNRTGGRTNQLDGCMISIGGHVFSRVPQCARACALTLLNVCNCKDHRQLTTNIRNKKTCWCRCKICRIWLTVGRFDYYFG</sequence>
<gene>
    <name evidence="1" type="ORF">J4Q44_G00114750</name>
</gene>
<evidence type="ECO:0000313" key="1">
    <source>
        <dbReference type="EMBL" id="KAK6318184.1"/>
    </source>
</evidence>
<dbReference type="Proteomes" id="UP001356427">
    <property type="component" value="Unassembled WGS sequence"/>
</dbReference>
<protein>
    <submittedName>
        <fullName evidence="1">Uncharacterized protein</fullName>
    </submittedName>
</protein>
<evidence type="ECO:0000313" key="2">
    <source>
        <dbReference type="Proteomes" id="UP001356427"/>
    </source>
</evidence>
<dbReference type="EMBL" id="JAGTTL010000009">
    <property type="protein sequence ID" value="KAK6318184.1"/>
    <property type="molecule type" value="Genomic_DNA"/>
</dbReference>
<proteinExistence type="predicted"/>
<keyword evidence="2" id="KW-1185">Reference proteome</keyword>
<comment type="caution">
    <text evidence="1">The sequence shown here is derived from an EMBL/GenBank/DDBJ whole genome shotgun (WGS) entry which is preliminary data.</text>
</comment>
<accession>A0AAN8QW78</accession>
<reference evidence="1 2" key="1">
    <citation type="submission" date="2021-04" db="EMBL/GenBank/DDBJ databases">
        <authorList>
            <person name="De Guttry C."/>
            <person name="Zahm M."/>
            <person name="Klopp C."/>
            <person name="Cabau C."/>
            <person name="Louis A."/>
            <person name="Berthelot C."/>
            <person name="Parey E."/>
            <person name="Roest Crollius H."/>
            <person name="Montfort J."/>
            <person name="Robinson-Rechavi M."/>
            <person name="Bucao C."/>
            <person name="Bouchez O."/>
            <person name="Gislard M."/>
            <person name="Lluch J."/>
            <person name="Milhes M."/>
            <person name="Lampietro C."/>
            <person name="Lopez Roques C."/>
            <person name="Donnadieu C."/>
            <person name="Braasch I."/>
            <person name="Desvignes T."/>
            <person name="Postlethwait J."/>
            <person name="Bobe J."/>
            <person name="Wedekind C."/>
            <person name="Guiguen Y."/>
        </authorList>
    </citation>
    <scope>NUCLEOTIDE SEQUENCE [LARGE SCALE GENOMIC DNA]</scope>
    <source>
        <strain evidence="1">Cs_M1</strain>
        <tissue evidence="1">Blood</tissue>
    </source>
</reference>
<organism evidence="1 2">
    <name type="scientific">Coregonus suidteri</name>
    <dbReference type="NCBI Taxonomy" id="861788"/>
    <lineage>
        <taxon>Eukaryota</taxon>
        <taxon>Metazoa</taxon>
        <taxon>Chordata</taxon>
        <taxon>Craniata</taxon>
        <taxon>Vertebrata</taxon>
        <taxon>Euteleostomi</taxon>
        <taxon>Actinopterygii</taxon>
        <taxon>Neopterygii</taxon>
        <taxon>Teleostei</taxon>
        <taxon>Protacanthopterygii</taxon>
        <taxon>Salmoniformes</taxon>
        <taxon>Salmonidae</taxon>
        <taxon>Coregoninae</taxon>
        <taxon>Coregonus</taxon>
    </lineage>
</organism>
<dbReference type="AlphaFoldDB" id="A0AAN8QW78"/>